<dbReference type="AlphaFoldDB" id="A0A0F9ZVJ3"/>
<protein>
    <submittedName>
        <fullName evidence="3">VanZ family protein</fullName>
    </submittedName>
</protein>
<feature type="transmembrane region" description="Helical" evidence="1">
    <location>
        <begin position="42"/>
        <end position="59"/>
    </location>
</feature>
<evidence type="ECO:0000313" key="4">
    <source>
        <dbReference type="Proteomes" id="UP000033995"/>
    </source>
</evidence>
<dbReference type="EMBL" id="LBOZ01000001">
    <property type="protein sequence ID" value="KKP48244.1"/>
    <property type="molecule type" value="Genomic_DNA"/>
</dbReference>
<evidence type="ECO:0000313" key="3">
    <source>
        <dbReference type="EMBL" id="KKP48244.1"/>
    </source>
</evidence>
<dbReference type="NCBIfam" id="NF037970">
    <property type="entry name" value="vanZ_1"/>
    <property type="match status" value="1"/>
</dbReference>
<evidence type="ECO:0000256" key="1">
    <source>
        <dbReference type="SAM" id="Phobius"/>
    </source>
</evidence>
<sequence>MKFLKFWLPPILWAIIIFRLSSNVLPSVGPTYLSDFAFKKFSHVFFYAVLGILVYRALLSENIVRTKALYISIIVCLIYGIGDEIHQSFIPGRGPHIRDVVFDTIGSSLGGIWAKKYL</sequence>
<keyword evidence="1" id="KW-1133">Transmembrane helix</keyword>
<keyword evidence="1" id="KW-0472">Membrane</keyword>
<dbReference type="PANTHER" id="PTHR28008:SF1">
    <property type="entry name" value="DOMAIN PROTEIN, PUTATIVE (AFU_ORTHOLOGUE AFUA_3G10980)-RELATED"/>
    <property type="match status" value="1"/>
</dbReference>
<dbReference type="PANTHER" id="PTHR28008">
    <property type="entry name" value="DOMAIN PROTEIN, PUTATIVE (AFU_ORTHOLOGUE AFUA_3G10980)-RELATED"/>
    <property type="match status" value="1"/>
</dbReference>
<dbReference type="InterPro" id="IPR006976">
    <property type="entry name" value="VanZ-like"/>
</dbReference>
<evidence type="ECO:0000259" key="2">
    <source>
        <dbReference type="Pfam" id="PF04892"/>
    </source>
</evidence>
<proteinExistence type="predicted"/>
<dbReference type="Proteomes" id="UP000033995">
    <property type="component" value="Unassembled WGS sequence"/>
</dbReference>
<accession>A0A0F9ZVJ3</accession>
<name>A0A0F9ZVJ3_9BACT</name>
<gene>
    <name evidence="3" type="ORF">UR38_C0001G0040</name>
</gene>
<organism evidence="3 4">
    <name type="scientific">Candidatus Woesebacteria bacterium GW2011_GWA2_33_28</name>
    <dbReference type="NCBI Taxonomy" id="1618561"/>
    <lineage>
        <taxon>Bacteria</taxon>
        <taxon>Candidatus Woeseibacteriota</taxon>
    </lineage>
</organism>
<dbReference type="Pfam" id="PF04892">
    <property type="entry name" value="VanZ"/>
    <property type="match status" value="1"/>
</dbReference>
<reference evidence="3 4" key="1">
    <citation type="journal article" date="2015" name="Nature">
        <title>rRNA introns, odd ribosomes, and small enigmatic genomes across a large radiation of phyla.</title>
        <authorList>
            <person name="Brown C.T."/>
            <person name="Hug L.A."/>
            <person name="Thomas B.C."/>
            <person name="Sharon I."/>
            <person name="Castelle C.J."/>
            <person name="Singh A."/>
            <person name="Wilkins M.J."/>
            <person name="Williams K.H."/>
            <person name="Banfield J.F."/>
        </authorList>
    </citation>
    <scope>NUCLEOTIDE SEQUENCE [LARGE SCALE GENOMIC DNA]</scope>
</reference>
<feature type="domain" description="VanZ-like" evidence="2">
    <location>
        <begin position="38"/>
        <end position="111"/>
    </location>
</feature>
<keyword evidence="1" id="KW-0812">Transmembrane</keyword>
<comment type="caution">
    <text evidence="3">The sequence shown here is derived from an EMBL/GenBank/DDBJ whole genome shotgun (WGS) entry which is preliminary data.</text>
</comment>